<dbReference type="EMBL" id="CAJPIZ010000287">
    <property type="protein sequence ID" value="CAG2101040.1"/>
    <property type="molecule type" value="Genomic_DNA"/>
</dbReference>
<dbReference type="InterPro" id="IPR033053">
    <property type="entry name" value="Hir3/CABIN1"/>
</dbReference>
<dbReference type="GO" id="GO:0005634">
    <property type="term" value="C:nucleus"/>
    <property type="evidence" value="ECO:0007669"/>
    <property type="project" value="UniProtKB-SubCell"/>
</dbReference>
<dbReference type="EMBL" id="OC854862">
    <property type="protein sequence ID" value="CAD7620610.1"/>
    <property type="molecule type" value="Genomic_DNA"/>
</dbReference>
<feature type="compositionally biased region" description="Basic and acidic residues" evidence="3">
    <location>
        <begin position="288"/>
        <end position="299"/>
    </location>
</feature>
<dbReference type="GO" id="GO:0006325">
    <property type="term" value="P:chromatin organization"/>
    <property type="evidence" value="ECO:0007669"/>
    <property type="project" value="InterPro"/>
</dbReference>
<proteinExistence type="predicted"/>
<dbReference type="GO" id="GO:0031491">
    <property type="term" value="F:nucleosome binding"/>
    <property type="evidence" value="ECO:0007669"/>
    <property type="project" value="TreeGrafter"/>
</dbReference>
<comment type="subcellular location">
    <subcellularLocation>
        <location evidence="1">Nucleus</location>
    </subcellularLocation>
</comment>
<reference evidence="4" key="1">
    <citation type="submission" date="2020-11" db="EMBL/GenBank/DDBJ databases">
        <authorList>
            <person name="Tran Van P."/>
        </authorList>
    </citation>
    <scope>NUCLEOTIDE SEQUENCE</scope>
</reference>
<feature type="region of interest" description="Disordered" evidence="3">
    <location>
        <begin position="250"/>
        <end position="325"/>
    </location>
</feature>
<dbReference type="OrthoDB" id="6376137at2759"/>
<evidence type="ECO:0000313" key="4">
    <source>
        <dbReference type="EMBL" id="CAD7620610.1"/>
    </source>
</evidence>
<keyword evidence="5" id="KW-1185">Reference proteome</keyword>
<feature type="compositionally biased region" description="Low complexity" evidence="3">
    <location>
        <begin position="309"/>
        <end position="318"/>
    </location>
</feature>
<feature type="compositionally biased region" description="Low complexity" evidence="3">
    <location>
        <begin position="250"/>
        <end position="262"/>
    </location>
</feature>
<dbReference type="Proteomes" id="UP000759131">
    <property type="component" value="Unassembled WGS sequence"/>
</dbReference>
<evidence type="ECO:0000313" key="5">
    <source>
        <dbReference type="Proteomes" id="UP000759131"/>
    </source>
</evidence>
<gene>
    <name evidence="4" type="ORF">OSB1V03_LOCUS1091</name>
</gene>
<organism evidence="4">
    <name type="scientific">Medioppia subpectinata</name>
    <dbReference type="NCBI Taxonomy" id="1979941"/>
    <lineage>
        <taxon>Eukaryota</taxon>
        <taxon>Metazoa</taxon>
        <taxon>Ecdysozoa</taxon>
        <taxon>Arthropoda</taxon>
        <taxon>Chelicerata</taxon>
        <taxon>Arachnida</taxon>
        <taxon>Acari</taxon>
        <taxon>Acariformes</taxon>
        <taxon>Sarcoptiformes</taxon>
        <taxon>Oribatida</taxon>
        <taxon>Brachypylina</taxon>
        <taxon>Oppioidea</taxon>
        <taxon>Oppiidae</taxon>
        <taxon>Medioppia</taxon>
    </lineage>
</organism>
<evidence type="ECO:0008006" key="6">
    <source>
        <dbReference type="Google" id="ProtNLM"/>
    </source>
</evidence>
<accession>A0A7R9KD40</accession>
<feature type="compositionally biased region" description="Polar residues" evidence="3">
    <location>
        <begin position="263"/>
        <end position="286"/>
    </location>
</feature>
<sequence>MIKIKALNESADSSDEDVTQTLLLSELRFCRFVFTCSEAFYQKLRFSTLKNLGLITNDLNYYLDALELDATDVSLWLKTGRLAARCLDHRLARECFEAAHSLSPFNWIAIDRLIDTTFVLHDIYHCFQLCCSAIDRDQTYAKALVLFNECLGLQPPLSKDMDEKYRQFVGEYETEDYDRIMAEMRQLKAKRKQHFDDERQRQDSKRSKLSLILDANLKNLTFVSIGLKLKNIYEKIKKNNLFPSTPIEMSFDSSSTSSQTDSGGNESGSANTSADESTSTVAANPEQQQKDKDLKDKETSSAGEAEVTNESNANNNNSKKLKRSQSLRNKLNDGLSDFCRFGLLAPITPEAIAEQMNAYRCINLCEKTESDLINAFLERIKAIKSHQNVIKIDDLINAYLCELGSAKNLIIPAIFHDLYAIHRLTNELPCGPLTVIGRDIELDQIWMCLTANELKFNRNETLFLTQMLVPLELMLTKDQFNEFSVRLAMLRGTKETDNDFLNHAIDILCDNEIEVMAANKVVIKYAGIKSIIESQSRENMSQMMAEHNFDQLIKILMSKPESELTSDEIVLLNDAIVSSELWQKGIDIFCTRNELNSECLNTIIKCVETGKRGRLKHPLAVKLVKLAAEGHSVLPWICLYWGLIAEGYVATDAKSQIIKFLRLGHQYLGKRGTCTSHSGQFLLLALTHFIDVDVEDEIFRCFTCLYNFPVRRAVNPTSASSSNVHRSPHISLKWEYCEQLYHYFAPEELPEYDSLVRQTGITQDIEGLLLRILELVPQHLQPNNRTDTITKYIDSGDTIPDDYSKETTHITETIYYLLADYYFKNKEFNKAREFYILDLTLNVNRFDSWAASALTRTFEVDQQLISGENIELSLFELTMTGQRCFQRALLLEPTASKLWIEFGHFVYNISSTALRMRKISLFNPQMELNIECEDSIKISRNCFEIALNADTGEEELWLPYYMLGKVMEKNSKTLGANYLLAAIRYYEWAELCLYVDGTSYPKKIQYYNPPSLAVEALEIHYRIHASVLKYLTLTKKFSTRVLKRLKTHLIRALRSPFSKQSTPSSATSAAPVDHDYATGSRCATGLSRSLSTDSVGELMTDLVDAVSLRDERVDGIRLKDELVLMCLKAMHRCANRYPAHYKSIYRLAHYYHHKNNNIMAKQLLIGQVMQRSQESQSGAGDGHDFNDMVKQIPGLFAERKTNNLFNGIWRIPIDDIDRPGSFAAHMFRSTFLLVRVCTFTDDYQTLCTIAIQLSRTPEIGKKFLRDSDRQILAKLAFDSCHLLLKSHFELSPARDRVIMDVQRIYDRLTKAGVFVAEANAMVKDFLPQYRR</sequence>
<dbReference type="PANTHER" id="PTHR15502">
    <property type="entry name" value="CALCINEURIN-BINDING PROTEIN CABIN 1-RELATED"/>
    <property type="match status" value="1"/>
</dbReference>
<protein>
    <recommendedName>
        <fullName evidence="6">Calcineurin-binding protein cabin-1</fullName>
    </recommendedName>
</protein>
<keyword evidence="2" id="KW-0539">Nucleus</keyword>
<evidence type="ECO:0000256" key="3">
    <source>
        <dbReference type="SAM" id="MobiDB-lite"/>
    </source>
</evidence>
<evidence type="ECO:0000256" key="2">
    <source>
        <dbReference type="ARBA" id="ARBA00023242"/>
    </source>
</evidence>
<evidence type="ECO:0000256" key="1">
    <source>
        <dbReference type="ARBA" id="ARBA00004123"/>
    </source>
</evidence>
<name>A0A7R9KD40_9ACAR</name>
<dbReference type="PANTHER" id="PTHR15502:SF7">
    <property type="entry name" value="CALCINEURIN-BINDING PROTEIN CABIN-1"/>
    <property type="match status" value="1"/>
</dbReference>